<evidence type="ECO:0000313" key="4">
    <source>
        <dbReference type="EMBL" id="KAF9730820.1"/>
    </source>
</evidence>
<dbReference type="GO" id="GO:0019905">
    <property type="term" value="F:syntaxin binding"/>
    <property type="evidence" value="ECO:0007669"/>
    <property type="project" value="InterPro"/>
</dbReference>
<comment type="similarity">
    <text evidence="1">Belongs to the taxilin family.</text>
</comment>
<dbReference type="Pfam" id="PF09728">
    <property type="entry name" value="Taxilin"/>
    <property type="match status" value="1"/>
</dbReference>
<evidence type="ECO:0000256" key="2">
    <source>
        <dbReference type="SAM" id="Coils"/>
    </source>
</evidence>
<feature type="region of interest" description="Disordered" evidence="3">
    <location>
        <begin position="109"/>
        <end position="143"/>
    </location>
</feature>
<sequence>MAPAQPAPPMAKKGKAKKSADPSEQQKQIQAKIAQLEQDAAGDKEQELEIGTSWTMHLCVTPRAHGTNDLPEREVKKANRELSSLLNSMDGPLTRVEVVQKRYTELLSEMKRTEREHQKSKKRGDQLQKEKDAQRSELNKVTTMRDKLDKLSRDFAKENKKLKDELHKMESTESAAREELHHRLEELVYDVDSCIAQQHHPEPQNQADVELDELFRQKFKSFIDQYELRELQFHSLLRTKELEIQYQMARLEQQRKQQEAESSKSHQLTRQVSTFSQTETELRTQLNIYVEKFKQVEETLNNSNDLFLTFRKEMEEMSKKTKRLEKENQTLQRNKEVTNRNIAEMVQEREKMQDDLARKTKEVEEQRKKIARLETLCRGMQAQGRGQVPMTELEEDEEVTESEYEYEDDDEGSEQYDDDTEDDAIETVPERRPFGPVPPPPPPPQNPASTKVNGHRQANGQINGVKR</sequence>
<comment type="caution">
    <text evidence="4">The sequence shown here is derived from an EMBL/GenBank/DDBJ whole genome shotgun (WGS) entry which is preliminary data.</text>
</comment>
<feature type="compositionally biased region" description="Acidic residues" evidence="3">
    <location>
        <begin position="392"/>
        <end position="425"/>
    </location>
</feature>
<reference evidence="4" key="1">
    <citation type="journal article" date="2020" name="Mol. Plant Microbe Interact.">
        <title>Genome Sequence of the Biocontrol Agent Coniothyrium minitans strain Conio (IMI 134523).</title>
        <authorList>
            <person name="Patel D."/>
            <person name="Shittu T.A."/>
            <person name="Baroncelli R."/>
            <person name="Muthumeenakshi S."/>
            <person name="Osborne T.H."/>
            <person name="Janganan T.K."/>
            <person name="Sreenivasaprasad S."/>
        </authorList>
    </citation>
    <scope>NUCLEOTIDE SEQUENCE</scope>
    <source>
        <strain evidence="4">Conio</strain>
    </source>
</reference>
<evidence type="ECO:0000256" key="1">
    <source>
        <dbReference type="ARBA" id="ARBA00009550"/>
    </source>
</evidence>
<feature type="region of interest" description="Disordered" evidence="3">
    <location>
        <begin position="381"/>
        <end position="467"/>
    </location>
</feature>
<organism evidence="4 5">
    <name type="scientific">Paraphaeosphaeria minitans</name>
    <dbReference type="NCBI Taxonomy" id="565426"/>
    <lineage>
        <taxon>Eukaryota</taxon>
        <taxon>Fungi</taxon>
        <taxon>Dikarya</taxon>
        <taxon>Ascomycota</taxon>
        <taxon>Pezizomycotina</taxon>
        <taxon>Dothideomycetes</taxon>
        <taxon>Pleosporomycetidae</taxon>
        <taxon>Pleosporales</taxon>
        <taxon>Massarineae</taxon>
        <taxon>Didymosphaeriaceae</taxon>
        <taxon>Paraphaeosphaeria</taxon>
    </lineage>
</organism>
<accession>A0A9P6GAH8</accession>
<dbReference type="PANTHER" id="PTHR16127">
    <property type="entry name" value="TAXILIN"/>
    <property type="match status" value="1"/>
</dbReference>
<dbReference type="AlphaFoldDB" id="A0A9P6GAH8"/>
<dbReference type="EMBL" id="WJXW01000014">
    <property type="protein sequence ID" value="KAF9730820.1"/>
    <property type="molecule type" value="Genomic_DNA"/>
</dbReference>
<keyword evidence="2" id="KW-0175">Coiled coil</keyword>
<feature type="compositionally biased region" description="Low complexity" evidence="3">
    <location>
        <begin position="25"/>
        <end position="35"/>
    </location>
</feature>
<proteinExistence type="inferred from homology"/>
<protein>
    <submittedName>
        <fullName evidence="4">Muscle-derived protein (Neurite-outgrowth-promoting)</fullName>
    </submittedName>
</protein>
<feature type="region of interest" description="Disordered" evidence="3">
    <location>
        <begin position="1"/>
        <end position="46"/>
    </location>
</feature>
<feature type="compositionally biased region" description="Polar residues" evidence="3">
    <location>
        <begin position="448"/>
        <end position="467"/>
    </location>
</feature>
<feature type="coiled-coil region" evidence="2">
    <location>
        <begin position="239"/>
        <end position="268"/>
    </location>
</feature>
<keyword evidence="5" id="KW-1185">Reference proteome</keyword>
<dbReference type="PANTHER" id="PTHR16127:SF13">
    <property type="entry name" value="GH01188P"/>
    <property type="match status" value="1"/>
</dbReference>
<evidence type="ECO:0000256" key="3">
    <source>
        <dbReference type="SAM" id="MobiDB-lite"/>
    </source>
</evidence>
<dbReference type="OrthoDB" id="425555at2759"/>
<name>A0A9P6GAH8_9PLEO</name>
<gene>
    <name evidence="4" type="ORF">PMIN01_11689</name>
</gene>
<dbReference type="Proteomes" id="UP000756921">
    <property type="component" value="Unassembled WGS sequence"/>
</dbReference>
<dbReference type="InterPro" id="IPR026183">
    <property type="entry name" value="Taxilin_fam"/>
</dbReference>
<feature type="compositionally biased region" description="Pro residues" evidence="3">
    <location>
        <begin position="435"/>
        <end position="446"/>
    </location>
</feature>
<evidence type="ECO:0000313" key="5">
    <source>
        <dbReference type="Proteomes" id="UP000756921"/>
    </source>
</evidence>